<feature type="domain" description="HSF-type DNA-binding" evidence="10">
    <location>
        <begin position="53"/>
        <end position="77"/>
    </location>
</feature>
<dbReference type="Gene3D" id="1.10.10.10">
    <property type="entry name" value="Winged helix-like DNA-binding domain superfamily/Winged helix DNA-binding domain"/>
    <property type="match status" value="1"/>
</dbReference>
<feature type="compositionally biased region" description="Polar residues" evidence="9">
    <location>
        <begin position="328"/>
        <end position="346"/>
    </location>
</feature>
<comment type="similarity">
    <text evidence="8">Belongs to the HSF family.</text>
</comment>
<evidence type="ECO:0000256" key="8">
    <source>
        <dbReference type="RuleBase" id="RU004020"/>
    </source>
</evidence>
<protein>
    <submittedName>
        <fullName evidence="11">Heat shock factor (HSF)-type, DNA-binding</fullName>
    </submittedName>
</protein>
<dbReference type="InterPro" id="IPR000232">
    <property type="entry name" value="HSF_DNA-bd"/>
</dbReference>
<dbReference type="SMART" id="SM00415">
    <property type="entry name" value="HSF"/>
    <property type="match status" value="1"/>
</dbReference>
<evidence type="ECO:0000256" key="7">
    <source>
        <dbReference type="ARBA" id="ARBA00023242"/>
    </source>
</evidence>
<sequence length="395" mass="45305">MGRTSNGGVSYPPFLVKCYEMVEDESTDSIISWSGNDDSFVIWDMTVFERELLPRYFKHNNFSSFMRQLNIYGFRKIDSDRWEFANDGFIRGQKHLMKNITRRKQPNGSSQKSSTLPESPVIVIEGEEILKLPEEVEALKTDKNALMQELVKLQQHQETSHKKMLLMGERLKGMEKNQQQMLSLIVMAMQSPGLLVQLLQPMEGKWHMTEAGKNLLEQGDENGDILATDRTIVKYQSLMNEKQRPLLPPVLDSEKFPEFEFSSEMVNDLFKNVDFSKGQLDEKLLSQDNHVPLVLPDLPDDWMLLDQLLMSSQLLENSKDEEPEATEPQKTQTDLDSTQNGNQLEKLQNPGHLNEHMKSQNLRTDWMPSGTQPDNSENLGRLTVTIGPRDSEANC</sequence>
<evidence type="ECO:0000313" key="11">
    <source>
        <dbReference type="EMBL" id="KAK6931658.1"/>
    </source>
</evidence>
<accession>A0AAN8VB09</accession>
<dbReference type="PANTHER" id="PTHR10015">
    <property type="entry name" value="HEAT SHOCK TRANSCRIPTION FACTOR"/>
    <property type="match status" value="1"/>
</dbReference>
<keyword evidence="2" id="KW-0597">Phosphoprotein</keyword>
<evidence type="ECO:0000256" key="9">
    <source>
        <dbReference type="SAM" id="MobiDB-lite"/>
    </source>
</evidence>
<dbReference type="InterPro" id="IPR036390">
    <property type="entry name" value="WH_DNA-bd_sf"/>
</dbReference>
<evidence type="ECO:0000256" key="1">
    <source>
        <dbReference type="ARBA" id="ARBA00004123"/>
    </source>
</evidence>
<evidence type="ECO:0000256" key="2">
    <source>
        <dbReference type="ARBA" id="ARBA00022553"/>
    </source>
</evidence>
<dbReference type="Pfam" id="PF00447">
    <property type="entry name" value="HSF_DNA-bind"/>
    <property type="match status" value="1"/>
</dbReference>
<dbReference type="GO" id="GO:0000978">
    <property type="term" value="F:RNA polymerase II cis-regulatory region sequence-specific DNA binding"/>
    <property type="evidence" value="ECO:0007669"/>
    <property type="project" value="TreeGrafter"/>
</dbReference>
<dbReference type="FunFam" id="1.10.10.10:FF:000057">
    <property type="entry name" value="Heat shock transcription factor 1"/>
    <property type="match status" value="1"/>
</dbReference>
<keyword evidence="6" id="KW-0804">Transcription</keyword>
<keyword evidence="4 11" id="KW-0346">Stress response</keyword>
<proteinExistence type="inferred from homology"/>
<comment type="subcellular location">
    <subcellularLocation>
        <location evidence="1">Nucleus</location>
    </subcellularLocation>
</comment>
<dbReference type="GO" id="GO:0006357">
    <property type="term" value="P:regulation of transcription by RNA polymerase II"/>
    <property type="evidence" value="ECO:0007669"/>
    <property type="project" value="TreeGrafter"/>
</dbReference>
<dbReference type="PRINTS" id="PR00056">
    <property type="entry name" value="HSFDOMAIN"/>
</dbReference>
<dbReference type="EMBL" id="JBAMMX010000011">
    <property type="protein sequence ID" value="KAK6931658.1"/>
    <property type="molecule type" value="Genomic_DNA"/>
</dbReference>
<gene>
    <name evidence="11" type="ORF">RJ641_003451</name>
</gene>
<dbReference type="PROSITE" id="PS00434">
    <property type="entry name" value="HSF_DOMAIN"/>
    <property type="match status" value="1"/>
</dbReference>
<feature type="compositionally biased region" description="Polar residues" evidence="9">
    <location>
        <begin position="359"/>
        <end position="378"/>
    </location>
</feature>
<keyword evidence="7" id="KW-0539">Nucleus</keyword>
<feature type="region of interest" description="Disordered" evidence="9">
    <location>
        <begin position="317"/>
        <end position="395"/>
    </location>
</feature>
<keyword evidence="3" id="KW-0805">Transcription regulation</keyword>
<evidence type="ECO:0000313" key="12">
    <source>
        <dbReference type="Proteomes" id="UP001370490"/>
    </source>
</evidence>
<evidence type="ECO:0000256" key="4">
    <source>
        <dbReference type="ARBA" id="ARBA00023016"/>
    </source>
</evidence>
<comment type="caution">
    <text evidence="11">The sequence shown here is derived from an EMBL/GenBank/DDBJ whole genome shotgun (WGS) entry which is preliminary data.</text>
</comment>
<dbReference type="SUPFAM" id="SSF46785">
    <property type="entry name" value="Winged helix' DNA-binding domain"/>
    <property type="match status" value="1"/>
</dbReference>
<keyword evidence="5 11" id="KW-0238">DNA-binding</keyword>
<reference evidence="11 12" key="1">
    <citation type="submission" date="2023-12" db="EMBL/GenBank/DDBJ databases">
        <title>A high-quality genome assembly for Dillenia turbinata (Dilleniales).</title>
        <authorList>
            <person name="Chanderbali A."/>
        </authorList>
    </citation>
    <scope>NUCLEOTIDE SEQUENCE [LARGE SCALE GENOMIC DNA]</scope>
    <source>
        <strain evidence="11">LSX21</strain>
        <tissue evidence="11">Leaf</tissue>
    </source>
</reference>
<dbReference type="GO" id="GO:0005634">
    <property type="term" value="C:nucleus"/>
    <property type="evidence" value="ECO:0007669"/>
    <property type="project" value="UniProtKB-SubCell"/>
</dbReference>
<evidence type="ECO:0000256" key="6">
    <source>
        <dbReference type="ARBA" id="ARBA00023163"/>
    </source>
</evidence>
<evidence type="ECO:0000256" key="3">
    <source>
        <dbReference type="ARBA" id="ARBA00023015"/>
    </source>
</evidence>
<name>A0AAN8VB09_9MAGN</name>
<dbReference type="PANTHER" id="PTHR10015:SF325">
    <property type="entry name" value="HEAT STRESS TRANSCRIPTION FACTOR A-8"/>
    <property type="match status" value="1"/>
</dbReference>
<organism evidence="11 12">
    <name type="scientific">Dillenia turbinata</name>
    <dbReference type="NCBI Taxonomy" id="194707"/>
    <lineage>
        <taxon>Eukaryota</taxon>
        <taxon>Viridiplantae</taxon>
        <taxon>Streptophyta</taxon>
        <taxon>Embryophyta</taxon>
        <taxon>Tracheophyta</taxon>
        <taxon>Spermatophyta</taxon>
        <taxon>Magnoliopsida</taxon>
        <taxon>eudicotyledons</taxon>
        <taxon>Gunneridae</taxon>
        <taxon>Pentapetalae</taxon>
        <taxon>Dilleniales</taxon>
        <taxon>Dilleniaceae</taxon>
        <taxon>Dillenia</taxon>
    </lineage>
</organism>
<keyword evidence="12" id="KW-1185">Reference proteome</keyword>
<dbReference type="GO" id="GO:0034605">
    <property type="term" value="P:cellular response to heat"/>
    <property type="evidence" value="ECO:0007669"/>
    <property type="project" value="TreeGrafter"/>
</dbReference>
<dbReference type="Proteomes" id="UP001370490">
    <property type="component" value="Unassembled WGS sequence"/>
</dbReference>
<evidence type="ECO:0000256" key="5">
    <source>
        <dbReference type="ARBA" id="ARBA00023125"/>
    </source>
</evidence>
<dbReference type="AlphaFoldDB" id="A0AAN8VB09"/>
<dbReference type="GO" id="GO:0003700">
    <property type="term" value="F:DNA-binding transcription factor activity"/>
    <property type="evidence" value="ECO:0007669"/>
    <property type="project" value="InterPro"/>
</dbReference>
<dbReference type="InterPro" id="IPR036388">
    <property type="entry name" value="WH-like_DNA-bd_sf"/>
</dbReference>
<evidence type="ECO:0000259" key="10">
    <source>
        <dbReference type="PROSITE" id="PS00434"/>
    </source>
</evidence>